<evidence type="ECO:0000313" key="1">
    <source>
        <dbReference type="EMBL" id="QIG72563.1"/>
    </source>
</evidence>
<evidence type="ECO:0000313" key="2">
    <source>
        <dbReference type="Proteomes" id="UP000655883"/>
    </source>
</evidence>
<keyword evidence="2" id="KW-1185">Reference proteome</keyword>
<proteinExistence type="predicted"/>
<accession>A0A7S5UYP9</accession>
<gene>
    <name evidence="1" type="ORF">EVB97_005</name>
</gene>
<organism evidence="1 2">
    <name type="scientific">Rhizobium phage RHph_Y65</name>
    <dbReference type="NCBI Taxonomy" id="2509785"/>
    <lineage>
        <taxon>Viruses</taxon>
        <taxon>Duplodnaviria</taxon>
        <taxon>Heunggongvirae</taxon>
        <taxon>Uroviricota</taxon>
        <taxon>Caudoviricetes</taxon>
        <taxon>Kleczkowskaviridae</taxon>
        <taxon>Cuauhnahuacvirus</taxon>
        <taxon>Cuauhnahuacvirus Y65</taxon>
    </lineage>
</organism>
<dbReference type="EMBL" id="MN988525">
    <property type="protein sequence ID" value="QIG72563.1"/>
    <property type="molecule type" value="Genomic_DNA"/>
</dbReference>
<name>A0A7S5UYP9_9CAUD</name>
<dbReference type="Proteomes" id="UP000655883">
    <property type="component" value="Segment"/>
</dbReference>
<reference evidence="1 2" key="1">
    <citation type="submission" date="2020-01" db="EMBL/GenBank/DDBJ databases">
        <title>Patterns of diversity and host range of bacteriophage communities associated with bean-nodulatin bacteria.</title>
        <authorList>
            <person name="Vann Cauwenberghe J."/>
            <person name="Santamaria R.I."/>
            <person name="Bustos P."/>
            <person name="Juarez S."/>
            <person name="Gonzalez V."/>
        </authorList>
    </citation>
    <scope>NUCLEOTIDE SEQUENCE [LARGE SCALE GENOMIC DNA]</scope>
    <source>
        <strain evidence="2">RHph</strain>
    </source>
</reference>
<sequence length="254" mass="29624">MKLIKGKDYYDSALAFGRDESIIFVRKSETLSRKDARERQLSYTGMHWTPTIYMKNHRGDTIKKDMSTWKHPDGHSITMDAISILLAGKLYRGLKTTKKAHWTHGSLSDEIEIFWAKDSFTRYMNKHDMYPFQSESFTHPNSTIDMYFLPDNQTQQKTMEFMIEHKMSIMTVDDSVGEWHDPNGYVVIDGDNLKDYCLQKIVGPYTVMQELSMWIGGVLPKDGPPMVQIEDDKTKIKKHGMDRWSFRKMGSKSR</sequence>
<protein>
    <submittedName>
        <fullName evidence="1">Uncharacterized protein</fullName>
    </submittedName>
</protein>